<sequence length="420" mass="46948">MPAKSLRPWCWRGCLQSPRTERRIGRPVSPLYGNCSRGWLFGDHVDTSGNWRPGLVRDSIGDRLLGGAAMAVQIGFWDVERRLAELSAEGDPLETLSKTVDFELFRPVLERAVRRRSAPSKGGRPGFDAVLKFKMLVLQSLHGLALGRTTYLVRDRLSWMRFCGLGPGDAVPDANTLWDFREALIAAGAFDDLFQRLDRAISEAGYLPMSGQIVDATLMSAPRQRNTEAEKQTIKEGKVPEDWRDKPAKLRQKDRDARWTVKFSKGKVREDGTHQGDIAIPHFGYKNHVSIDRKHGIIRRALVTDAATADGARLREGLIDPANTASDVWADSAYRSEANEAFLAEAGKVSRIHRKKPKGKPMPRATARANAVKSRIRSRVEHVFAEMKGRMGLVIRTIGLARARAAITLANMAYNMKRWS</sequence>
<dbReference type="eggNOG" id="COG3039">
    <property type="taxonomic scope" value="Bacteria"/>
</dbReference>
<evidence type="ECO:0000313" key="9">
    <source>
        <dbReference type="Proteomes" id="UP000033220"/>
    </source>
</evidence>
<feature type="domain" description="Transposase IS4-like" evidence="6">
    <location>
        <begin position="209"/>
        <end position="416"/>
    </location>
</feature>
<keyword evidence="4" id="KW-0238">DNA-binding</keyword>
<dbReference type="AlphaFoldDB" id="H6SLD3"/>
<dbReference type="Proteomes" id="UP000033220">
    <property type="component" value="Chromosome DSM 122"/>
</dbReference>
<dbReference type="NCBIfam" id="NF033581">
    <property type="entry name" value="transpos_IS5_4"/>
    <property type="match status" value="1"/>
</dbReference>
<dbReference type="EMBL" id="HE663493">
    <property type="protein sequence ID" value="CCG08798.1"/>
    <property type="molecule type" value="Genomic_DNA"/>
</dbReference>
<dbReference type="PANTHER" id="PTHR35604">
    <property type="entry name" value="TRANSPOSASE INSH FOR INSERTION SEQUENCE ELEMENT IS5A-RELATED"/>
    <property type="match status" value="1"/>
</dbReference>
<evidence type="ECO:0000256" key="2">
    <source>
        <dbReference type="ARBA" id="ARBA00010075"/>
    </source>
</evidence>
<dbReference type="HOGENOM" id="CLU_049873_1_1_5"/>
<proteinExistence type="inferred from homology"/>
<evidence type="ECO:0000259" key="7">
    <source>
        <dbReference type="Pfam" id="PF05598"/>
    </source>
</evidence>
<dbReference type="PATRIC" id="fig|1150469.3.peg.2446"/>
<dbReference type="GO" id="GO:0003677">
    <property type="term" value="F:DNA binding"/>
    <property type="evidence" value="ECO:0007669"/>
    <property type="project" value="UniProtKB-KW"/>
</dbReference>
<organism evidence="8 9">
    <name type="scientific">Pararhodospirillum photometricum DSM 122</name>
    <dbReference type="NCBI Taxonomy" id="1150469"/>
    <lineage>
        <taxon>Bacteria</taxon>
        <taxon>Pseudomonadati</taxon>
        <taxon>Pseudomonadota</taxon>
        <taxon>Alphaproteobacteria</taxon>
        <taxon>Rhodospirillales</taxon>
        <taxon>Rhodospirillaceae</taxon>
        <taxon>Pararhodospirillum</taxon>
    </lineage>
</organism>
<keyword evidence="5" id="KW-0233">DNA recombination</keyword>
<evidence type="ECO:0000259" key="6">
    <source>
        <dbReference type="Pfam" id="PF01609"/>
    </source>
</evidence>
<keyword evidence="3" id="KW-0815">Transposition</keyword>
<evidence type="ECO:0000256" key="3">
    <source>
        <dbReference type="ARBA" id="ARBA00022578"/>
    </source>
</evidence>
<gene>
    <name evidence="8" type="ORF">RSPPHO_02172</name>
</gene>
<evidence type="ECO:0000256" key="4">
    <source>
        <dbReference type="ARBA" id="ARBA00023125"/>
    </source>
</evidence>
<feature type="domain" description="Transposase InsH N-terminal" evidence="7">
    <location>
        <begin position="85"/>
        <end position="182"/>
    </location>
</feature>
<protein>
    <submittedName>
        <fullName evidence="8">Transposase, IS4</fullName>
    </submittedName>
</protein>
<name>H6SLD3_PARPM</name>
<evidence type="ECO:0000256" key="5">
    <source>
        <dbReference type="ARBA" id="ARBA00023172"/>
    </source>
</evidence>
<dbReference type="GO" id="GO:0006313">
    <property type="term" value="P:DNA transposition"/>
    <property type="evidence" value="ECO:0007669"/>
    <property type="project" value="InterPro"/>
</dbReference>
<dbReference type="InterPro" id="IPR008490">
    <property type="entry name" value="Transposase_InsH_N"/>
</dbReference>
<dbReference type="InterPro" id="IPR002559">
    <property type="entry name" value="Transposase_11"/>
</dbReference>
<dbReference type="GO" id="GO:0004803">
    <property type="term" value="F:transposase activity"/>
    <property type="evidence" value="ECO:0007669"/>
    <property type="project" value="InterPro"/>
</dbReference>
<comment type="function">
    <text evidence="1">Involved in the transposition of the insertion sequence IS5.</text>
</comment>
<dbReference type="KEGG" id="rpm:RSPPHO_02172"/>
<accession>H6SLD3</accession>
<reference evidence="8 9" key="1">
    <citation type="submission" date="2012-02" db="EMBL/GenBank/DDBJ databases">
        <title>Shotgun genome sequence of Phaeospirillum photometricum DSM 122.</title>
        <authorList>
            <person name="Duquesne K."/>
            <person name="Sturgis J."/>
        </authorList>
    </citation>
    <scope>NUCLEOTIDE SEQUENCE [LARGE SCALE GENOMIC DNA]</scope>
    <source>
        <strain evidence="9">DSM122</strain>
    </source>
</reference>
<dbReference type="PANTHER" id="PTHR35604:SF2">
    <property type="entry name" value="TRANSPOSASE INSH FOR INSERTION SEQUENCE ELEMENT IS5A-RELATED"/>
    <property type="match status" value="1"/>
</dbReference>
<dbReference type="Pfam" id="PF01609">
    <property type="entry name" value="DDE_Tnp_1"/>
    <property type="match status" value="1"/>
</dbReference>
<dbReference type="Pfam" id="PF05598">
    <property type="entry name" value="DUF772"/>
    <property type="match status" value="1"/>
</dbReference>
<dbReference type="InterPro" id="IPR047959">
    <property type="entry name" value="Transpos_IS5"/>
</dbReference>
<evidence type="ECO:0000256" key="1">
    <source>
        <dbReference type="ARBA" id="ARBA00003544"/>
    </source>
</evidence>
<keyword evidence="9" id="KW-1185">Reference proteome</keyword>
<comment type="similarity">
    <text evidence="2">Belongs to the transposase 11 family.</text>
</comment>
<evidence type="ECO:0000313" key="8">
    <source>
        <dbReference type="EMBL" id="CCG08798.1"/>
    </source>
</evidence>